<name>I3W0N0_9RHOB</name>
<dbReference type="AlphaFoldDB" id="I3W0N0"/>
<geneLocation type="plasmid" evidence="2">
    <name>pDFL14-10</name>
</geneLocation>
<protein>
    <submittedName>
        <fullName evidence="2">Uncharacterized protein</fullName>
    </submittedName>
</protein>
<evidence type="ECO:0000313" key="2">
    <source>
        <dbReference type="EMBL" id="AFK89157.1"/>
    </source>
</evidence>
<reference evidence="2" key="1">
    <citation type="submission" date="2012-01" db="EMBL/GenBank/DDBJ databases">
        <authorList>
            <person name="Summers A.O."/>
            <person name="Wireman J."/>
        </authorList>
    </citation>
    <scope>NUCLEOTIDE SEQUENCE</scope>
    <source>
        <strain evidence="2">DFL14</strain>
        <plasmid evidence="2">pDFL14-10</plasmid>
    </source>
</reference>
<dbReference type="EMBL" id="JQ418526">
    <property type="protein sequence ID" value="AFK89157.1"/>
    <property type="molecule type" value="Genomic_DNA"/>
</dbReference>
<proteinExistence type="predicted"/>
<feature type="region of interest" description="Disordered" evidence="1">
    <location>
        <begin position="1"/>
        <end position="38"/>
    </location>
</feature>
<sequence length="64" mass="7142">MRSQRGKPQGDAIPLCRTRQHGAALRPPQTPPDQGNALDQMHRLTRSDGDLSFLRKDDLPQHGT</sequence>
<evidence type="ECO:0000256" key="1">
    <source>
        <dbReference type="SAM" id="MobiDB-lite"/>
    </source>
</evidence>
<keyword evidence="2" id="KW-0614">Plasmid</keyword>
<organism evidence="2">
    <name type="scientific">Sulfitobacter sp. DFL14</name>
    <dbReference type="NCBI Taxonomy" id="1179815"/>
    <lineage>
        <taxon>Bacteria</taxon>
        <taxon>Pseudomonadati</taxon>
        <taxon>Pseudomonadota</taxon>
        <taxon>Alphaproteobacteria</taxon>
        <taxon>Rhodobacterales</taxon>
        <taxon>Roseobacteraceae</taxon>
        <taxon>Sulfitobacter</taxon>
    </lineage>
</organism>
<accession>I3W0N0</accession>